<keyword evidence="7 8" id="KW-0472">Membrane</keyword>
<proteinExistence type="inferred from homology"/>
<dbReference type="PANTHER" id="PTHR33228:SF76">
    <property type="entry name" value="PROTEIN GLUTAMINE DUMPER 7"/>
    <property type="match status" value="1"/>
</dbReference>
<gene>
    <name evidence="9" type="ORF">Salat_1397200</name>
</gene>
<evidence type="ECO:0000256" key="5">
    <source>
        <dbReference type="ARBA" id="ARBA00022970"/>
    </source>
</evidence>
<dbReference type="GO" id="GO:0080143">
    <property type="term" value="P:regulation of amino acid export"/>
    <property type="evidence" value="ECO:0007669"/>
    <property type="project" value="InterPro"/>
</dbReference>
<accession>A0AAE2CL75</accession>
<evidence type="ECO:0000256" key="4">
    <source>
        <dbReference type="ARBA" id="ARBA00022692"/>
    </source>
</evidence>
<evidence type="ECO:0000256" key="7">
    <source>
        <dbReference type="ARBA" id="ARBA00023136"/>
    </source>
</evidence>
<evidence type="ECO:0000256" key="2">
    <source>
        <dbReference type="ARBA" id="ARBA00009977"/>
    </source>
</evidence>
<dbReference type="AlphaFoldDB" id="A0AAE2CL75"/>
<keyword evidence="5" id="KW-0029">Amino-acid transport</keyword>
<evidence type="ECO:0000313" key="9">
    <source>
        <dbReference type="EMBL" id="KAK4426287.1"/>
    </source>
</evidence>
<comment type="subcellular location">
    <subcellularLocation>
        <location evidence="1">Membrane</location>
        <topology evidence="1">Single-pass membrane protein</topology>
    </subcellularLocation>
</comment>
<keyword evidence="4 8" id="KW-0812">Transmembrane</keyword>
<dbReference type="EMBL" id="JACGWO010000005">
    <property type="protein sequence ID" value="KAK4426287.1"/>
    <property type="molecule type" value="Genomic_DNA"/>
</dbReference>
<reference evidence="9" key="2">
    <citation type="journal article" date="2024" name="Plant">
        <title>Genomic evolution and insights into agronomic trait innovations of Sesamum species.</title>
        <authorList>
            <person name="Miao H."/>
            <person name="Wang L."/>
            <person name="Qu L."/>
            <person name="Liu H."/>
            <person name="Sun Y."/>
            <person name="Le M."/>
            <person name="Wang Q."/>
            <person name="Wei S."/>
            <person name="Zheng Y."/>
            <person name="Lin W."/>
            <person name="Duan Y."/>
            <person name="Cao H."/>
            <person name="Xiong S."/>
            <person name="Wang X."/>
            <person name="Wei L."/>
            <person name="Li C."/>
            <person name="Ma Q."/>
            <person name="Ju M."/>
            <person name="Zhao R."/>
            <person name="Li G."/>
            <person name="Mu C."/>
            <person name="Tian Q."/>
            <person name="Mei H."/>
            <person name="Zhang T."/>
            <person name="Gao T."/>
            <person name="Zhang H."/>
        </authorList>
    </citation>
    <scope>NUCLEOTIDE SEQUENCE</scope>
    <source>
        <strain evidence="9">3651</strain>
    </source>
</reference>
<keyword evidence="6 8" id="KW-1133">Transmembrane helix</keyword>
<evidence type="ECO:0000256" key="8">
    <source>
        <dbReference type="SAM" id="Phobius"/>
    </source>
</evidence>
<reference evidence="9" key="1">
    <citation type="submission" date="2020-06" db="EMBL/GenBank/DDBJ databases">
        <authorList>
            <person name="Li T."/>
            <person name="Hu X."/>
            <person name="Zhang T."/>
            <person name="Song X."/>
            <person name="Zhang H."/>
            <person name="Dai N."/>
            <person name="Sheng W."/>
            <person name="Hou X."/>
            <person name="Wei L."/>
        </authorList>
    </citation>
    <scope>NUCLEOTIDE SEQUENCE</scope>
    <source>
        <strain evidence="9">3651</strain>
        <tissue evidence="9">Leaf</tissue>
    </source>
</reference>
<protein>
    <submittedName>
        <fullName evidence="9">Protein GLUTAMINE DUMPER 5</fullName>
    </submittedName>
</protein>
<dbReference type="GO" id="GO:0016020">
    <property type="term" value="C:membrane"/>
    <property type="evidence" value="ECO:0007669"/>
    <property type="project" value="UniProtKB-SubCell"/>
</dbReference>
<sequence length="106" mass="11290">MPSTVKRHPTSTTTAAAGGGIQRWNSPVPYLFGGLALVLGVIAMALIILACSHRTPSSESSDEKPEKNVHALQPEMEPRIVVIMAGETNPTHLAKPLAAARRLQEV</sequence>
<feature type="transmembrane region" description="Helical" evidence="8">
    <location>
        <begin position="30"/>
        <end position="51"/>
    </location>
</feature>
<organism evidence="9 10">
    <name type="scientific">Sesamum alatum</name>
    <dbReference type="NCBI Taxonomy" id="300844"/>
    <lineage>
        <taxon>Eukaryota</taxon>
        <taxon>Viridiplantae</taxon>
        <taxon>Streptophyta</taxon>
        <taxon>Embryophyta</taxon>
        <taxon>Tracheophyta</taxon>
        <taxon>Spermatophyta</taxon>
        <taxon>Magnoliopsida</taxon>
        <taxon>eudicotyledons</taxon>
        <taxon>Gunneridae</taxon>
        <taxon>Pentapetalae</taxon>
        <taxon>asterids</taxon>
        <taxon>lamiids</taxon>
        <taxon>Lamiales</taxon>
        <taxon>Pedaliaceae</taxon>
        <taxon>Sesamum</taxon>
    </lineage>
</organism>
<dbReference type="PANTHER" id="PTHR33228">
    <property type="entry name" value="PROTEIN GLUTAMINE DUMPER 4-RELATED"/>
    <property type="match status" value="1"/>
</dbReference>
<evidence type="ECO:0000313" key="10">
    <source>
        <dbReference type="Proteomes" id="UP001293254"/>
    </source>
</evidence>
<keyword evidence="10" id="KW-1185">Reference proteome</keyword>
<dbReference type="InterPro" id="IPR040359">
    <property type="entry name" value="GDU"/>
</dbReference>
<evidence type="ECO:0000256" key="1">
    <source>
        <dbReference type="ARBA" id="ARBA00004167"/>
    </source>
</evidence>
<evidence type="ECO:0000256" key="6">
    <source>
        <dbReference type="ARBA" id="ARBA00022989"/>
    </source>
</evidence>
<comment type="similarity">
    <text evidence="2">Belongs to the GLUTAMINE DUMPER 1 (TC 9.B.60) family.</text>
</comment>
<name>A0AAE2CL75_9LAMI</name>
<comment type="caution">
    <text evidence="9">The sequence shown here is derived from an EMBL/GenBank/DDBJ whole genome shotgun (WGS) entry which is preliminary data.</text>
</comment>
<evidence type="ECO:0000256" key="3">
    <source>
        <dbReference type="ARBA" id="ARBA00022448"/>
    </source>
</evidence>
<keyword evidence="3" id="KW-0813">Transport</keyword>
<dbReference type="GO" id="GO:0006865">
    <property type="term" value="P:amino acid transport"/>
    <property type="evidence" value="ECO:0007669"/>
    <property type="project" value="UniProtKB-KW"/>
</dbReference>
<dbReference type="Proteomes" id="UP001293254">
    <property type="component" value="Unassembled WGS sequence"/>
</dbReference>